<dbReference type="AlphaFoldDB" id="A0A4P6X2T9"/>
<gene>
    <name evidence="1" type="ORF">HPF_09725</name>
</gene>
<sequence>MAAKTIQPVSLAQETRATLPTPEAAFHLNRAQQTLRLWSMRGDGPIRPLRVAGRLAWPVADLKRVLGVAQ</sequence>
<evidence type="ECO:0000313" key="2">
    <source>
        <dbReference type="Proteomes" id="UP000293912"/>
    </source>
</evidence>
<dbReference type="EMBL" id="CP037867">
    <property type="protein sequence ID" value="QBM27964.1"/>
    <property type="molecule type" value="Genomic_DNA"/>
</dbReference>
<reference evidence="1 2" key="1">
    <citation type="submission" date="2019-03" db="EMBL/GenBank/DDBJ databases">
        <authorList>
            <person name="Sebastian G."/>
            <person name="Baumann P."/>
            <person name="Ruckert C."/>
            <person name="Kalinowski J."/>
            <person name="Nebel B."/>
            <person name="Takors R."/>
            <person name="Blombach B."/>
        </authorList>
    </citation>
    <scope>NUCLEOTIDE SEQUENCE [LARGE SCALE GENOMIC DNA]</scope>
    <source>
        <strain evidence="1 2">DSM 1084</strain>
    </source>
</reference>
<name>A0A4P6X2T9_HYDPS</name>
<proteinExistence type="predicted"/>
<protein>
    <submittedName>
        <fullName evidence="1">Uncharacterized protein</fullName>
    </submittedName>
</protein>
<dbReference type="Proteomes" id="UP000293912">
    <property type="component" value="Chromosome"/>
</dbReference>
<evidence type="ECO:0000313" key="1">
    <source>
        <dbReference type="EMBL" id="QBM27964.1"/>
    </source>
</evidence>
<dbReference type="KEGG" id="hpse:HPF_09725"/>
<organism evidence="1 2">
    <name type="scientific">Hydrogenophaga pseudoflava</name>
    <name type="common">Pseudomonas carboxydoflava</name>
    <dbReference type="NCBI Taxonomy" id="47421"/>
    <lineage>
        <taxon>Bacteria</taxon>
        <taxon>Pseudomonadati</taxon>
        <taxon>Pseudomonadota</taxon>
        <taxon>Betaproteobacteria</taxon>
        <taxon>Burkholderiales</taxon>
        <taxon>Comamonadaceae</taxon>
        <taxon>Hydrogenophaga</taxon>
    </lineage>
</organism>
<keyword evidence="2" id="KW-1185">Reference proteome</keyword>
<accession>A0A4P6X2T9</accession>